<evidence type="ECO:0000313" key="1">
    <source>
        <dbReference type="EMBL" id="MFC1799602.1"/>
    </source>
</evidence>
<evidence type="ECO:0008006" key="3">
    <source>
        <dbReference type="Google" id="ProtNLM"/>
    </source>
</evidence>
<comment type="caution">
    <text evidence="1">The sequence shown here is derived from an EMBL/GenBank/DDBJ whole genome shotgun (WGS) entry which is preliminary data.</text>
</comment>
<protein>
    <recommendedName>
        <fullName evidence="3">TonB-dependent receptor</fullName>
    </recommendedName>
</protein>
<reference evidence="1 2" key="1">
    <citation type="submission" date="2024-09" db="EMBL/GenBank/DDBJ databases">
        <authorList>
            <person name="D'Angelo T."/>
        </authorList>
    </citation>
    <scope>NUCLEOTIDE SEQUENCE [LARGE SCALE GENOMIC DNA]</scope>
    <source>
        <strain evidence="1">SAG AM-311-F02</strain>
    </source>
</reference>
<dbReference type="EMBL" id="JBHPEI010000016">
    <property type="protein sequence ID" value="MFC1799602.1"/>
    <property type="molecule type" value="Genomic_DNA"/>
</dbReference>
<proteinExistence type="predicted"/>
<feature type="non-terminal residue" evidence="1">
    <location>
        <position position="1"/>
    </location>
</feature>
<accession>A0ABV6YNV7</accession>
<keyword evidence="2" id="KW-1185">Reference proteome</keyword>
<dbReference type="Proteomes" id="UP001594288">
    <property type="component" value="Unassembled WGS sequence"/>
</dbReference>
<organism evidence="1 2">
    <name type="scientific">Eiseniibacteriota bacterium</name>
    <dbReference type="NCBI Taxonomy" id="2212470"/>
    <lineage>
        <taxon>Bacteria</taxon>
        <taxon>Candidatus Eiseniibacteriota</taxon>
    </lineage>
</organism>
<evidence type="ECO:0000313" key="2">
    <source>
        <dbReference type="Proteomes" id="UP001594288"/>
    </source>
</evidence>
<name>A0ABV6YNV7_UNCEI</name>
<gene>
    <name evidence="1" type="ORF">ACFL2Z_01665</name>
</gene>
<sequence length="78" mass="8949">FGDFLDLRGEYDFAINDDWADNPKISDDGILNMSVIWHVNTSFSIGIEVRDILTGSKVDIDDLREWNRGLSIEYRGIL</sequence>